<dbReference type="Gene3D" id="1.10.10.10">
    <property type="entry name" value="Winged helix-like DNA-binding domain superfamily/Winged helix DNA-binding domain"/>
    <property type="match status" value="1"/>
</dbReference>
<dbReference type="SUPFAM" id="SSF46785">
    <property type="entry name" value="Winged helix' DNA-binding domain"/>
    <property type="match status" value="1"/>
</dbReference>
<feature type="domain" description="Transcription regulator PadR N-terminal" evidence="1">
    <location>
        <begin position="14"/>
        <end position="85"/>
    </location>
</feature>
<evidence type="ECO:0000313" key="2">
    <source>
        <dbReference type="EMBL" id="MFF5292030.1"/>
    </source>
</evidence>
<comment type="caution">
    <text evidence="2">The sequence shown here is derived from an EMBL/GenBank/DDBJ whole genome shotgun (WGS) entry which is preliminary data.</text>
</comment>
<dbReference type="PANTHER" id="PTHR33169:SF13">
    <property type="entry name" value="PADR-FAMILY TRANSCRIPTIONAL REGULATOR"/>
    <property type="match status" value="1"/>
</dbReference>
<dbReference type="InterPro" id="IPR052509">
    <property type="entry name" value="Metal_resp_DNA-bind_regulator"/>
</dbReference>
<dbReference type="Proteomes" id="UP001602245">
    <property type="component" value="Unassembled WGS sequence"/>
</dbReference>
<reference evidence="2 3" key="1">
    <citation type="submission" date="2024-10" db="EMBL/GenBank/DDBJ databases">
        <title>The Natural Products Discovery Center: Release of the First 8490 Sequenced Strains for Exploring Actinobacteria Biosynthetic Diversity.</title>
        <authorList>
            <person name="Kalkreuter E."/>
            <person name="Kautsar S.A."/>
            <person name="Yang D."/>
            <person name="Bader C.D."/>
            <person name="Teijaro C.N."/>
            <person name="Fluegel L."/>
            <person name="Davis C.M."/>
            <person name="Simpson J.R."/>
            <person name="Lauterbach L."/>
            <person name="Steele A.D."/>
            <person name="Gui C."/>
            <person name="Meng S."/>
            <person name="Li G."/>
            <person name="Viehrig K."/>
            <person name="Ye F."/>
            <person name="Su P."/>
            <person name="Kiefer A.F."/>
            <person name="Nichols A."/>
            <person name="Cepeda A.J."/>
            <person name="Yan W."/>
            <person name="Fan B."/>
            <person name="Jiang Y."/>
            <person name="Adhikari A."/>
            <person name="Zheng C.-J."/>
            <person name="Schuster L."/>
            <person name="Cowan T.M."/>
            <person name="Smanski M.J."/>
            <person name="Chevrette M.G."/>
            <person name="De Carvalho L.P.S."/>
            <person name="Shen B."/>
        </authorList>
    </citation>
    <scope>NUCLEOTIDE SEQUENCE [LARGE SCALE GENOMIC DNA]</scope>
    <source>
        <strain evidence="2 3">NPDC000087</strain>
    </source>
</reference>
<sequence>MTRWSHPTVTLSSLDALAAEPLHGYGLITEVTRLSDGRVSLRPGTLYGALDRLLDAGLVTVEREEVVDSRLRRYYRLTEHGGDLLADETERMRRNVEAATARLHARTRRATPRLSGGIA</sequence>
<dbReference type="RefSeq" id="WP_026205347.1">
    <property type="nucleotide sequence ID" value="NZ_JBIAZU010000004.1"/>
</dbReference>
<dbReference type="InterPro" id="IPR005149">
    <property type="entry name" value="Tscrpt_reg_PadR_N"/>
</dbReference>
<dbReference type="EMBL" id="JBIAZU010000004">
    <property type="protein sequence ID" value="MFF5292030.1"/>
    <property type="molecule type" value="Genomic_DNA"/>
</dbReference>
<dbReference type="InterPro" id="IPR036390">
    <property type="entry name" value="WH_DNA-bd_sf"/>
</dbReference>
<evidence type="ECO:0000259" key="1">
    <source>
        <dbReference type="Pfam" id="PF03551"/>
    </source>
</evidence>
<evidence type="ECO:0000313" key="3">
    <source>
        <dbReference type="Proteomes" id="UP001602245"/>
    </source>
</evidence>
<gene>
    <name evidence="2" type="ORF">ACFY35_21530</name>
</gene>
<accession>A0ABW6WHK0</accession>
<protein>
    <submittedName>
        <fullName evidence="2">PadR family transcriptional regulator</fullName>
    </submittedName>
</protein>
<dbReference type="Pfam" id="PF03551">
    <property type="entry name" value="PadR"/>
    <property type="match status" value="1"/>
</dbReference>
<organism evidence="2 3">
    <name type="scientific">Paractinoplanes globisporus</name>
    <dbReference type="NCBI Taxonomy" id="113565"/>
    <lineage>
        <taxon>Bacteria</taxon>
        <taxon>Bacillati</taxon>
        <taxon>Actinomycetota</taxon>
        <taxon>Actinomycetes</taxon>
        <taxon>Micromonosporales</taxon>
        <taxon>Micromonosporaceae</taxon>
        <taxon>Paractinoplanes</taxon>
    </lineage>
</organism>
<dbReference type="PANTHER" id="PTHR33169">
    <property type="entry name" value="PADR-FAMILY TRANSCRIPTIONAL REGULATOR"/>
    <property type="match status" value="1"/>
</dbReference>
<name>A0ABW6WHK0_9ACTN</name>
<keyword evidence="3" id="KW-1185">Reference proteome</keyword>
<dbReference type="InterPro" id="IPR036388">
    <property type="entry name" value="WH-like_DNA-bd_sf"/>
</dbReference>
<proteinExistence type="predicted"/>